<dbReference type="Proteomes" id="UP000299102">
    <property type="component" value="Unassembled WGS sequence"/>
</dbReference>
<keyword evidence="2" id="KW-1185">Reference proteome</keyword>
<name>A0A4C1Y939_EUMVA</name>
<dbReference type="AlphaFoldDB" id="A0A4C1Y939"/>
<accession>A0A4C1Y939</accession>
<organism evidence="1 2">
    <name type="scientific">Eumeta variegata</name>
    <name type="common">Bagworm moth</name>
    <name type="synonym">Eumeta japonica</name>
    <dbReference type="NCBI Taxonomy" id="151549"/>
    <lineage>
        <taxon>Eukaryota</taxon>
        <taxon>Metazoa</taxon>
        <taxon>Ecdysozoa</taxon>
        <taxon>Arthropoda</taxon>
        <taxon>Hexapoda</taxon>
        <taxon>Insecta</taxon>
        <taxon>Pterygota</taxon>
        <taxon>Neoptera</taxon>
        <taxon>Endopterygota</taxon>
        <taxon>Lepidoptera</taxon>
        <taxon>Glossata</taxon>
        <taxon>Ditrysia</taxon>
        <taxon>Tineoidea</taxon>
        <taxon>Psychidae</taxon>
        <taxon>Oiketicinae</taxon>
        <taxon>Eumeta</taxon>
    </lineage>
</organism>
<dbReference type="EMBL" id="BGZK01001092">
    <property type="protein sequence ID" value="GBP70955.1"/>
    <property type="molecule type" value="Genomic_DNA"/>
</dbReference>
<reference evidence="1 2" key="1">
    <citation type="journal article" date="2019" name="Commun. Biol.">
        <title>The bagworm genome reveals a unique fibroin gene that provides high tensile strength.</title>
        <authorList>
            <person name="Kono N."/>
            <person name="Nakamura H."/>
            <person name="Ohtoshi R."/>
            <person name="Tomita M."/>
            <person name="Numata K."/>
            <person name="Arakawa K."/>
        </authorList>
    </citation>
    <scope>NUCLEOTIDE SEQUENCE [LARGE SCALE GENOMIC DNA]</scope>
</reference>
<comment type="caution">
    <text evidence="1">The sequence shown here is derived from an EMBL/GenBank/DDBJ whole genome shotgun (WGS) entry which is preliminary data.</text>
</comment>
<gene>
    <name evidence="1" type="ORF">EVAR_48963_1</name>
</gene>
<evidence type="ECO:0000313" key="1">
    <source>
        <dbReference type="EMBL" id="GBP70955.1"/>
    </source>
</evidence>
<evidence type="ECO:0000313" key="2">
    <source>
        <dbReference type="Proteomes" id="UP000299102"/>
    </source>
</evidence>
<protein>
    <submittedName>
        <fullName evidence="1">Uncharacterized protein</fullName>
    </submittedName>
</protein>
<proteinExistence type="predicted"/>
<sequence>MIPHPRVTLPTGTRGQYAFRTAAYNAAGSLPIVELTDELHFLGLFGARLPEGLLHGRRPPVRCGGRSRQRGPAERRYRYYYATDYVVSKKKETEEKPGQWRHEHRSEMSFQRKIFECCSTPYKRGVDSRKPISHIRFGGRSARLINSDDVIRRAHDSREMREARELNAT</sequence>